<organism evidence="1 2">
    <name type="scientific">Saccoglossus kowalevskii</name>
    <name type="common">Acorn worm</name>
    <dbReference type="NCBI Taxonomy" id="10224"/>
    <lineage>
        <taxon>Eukaryota</taxon>
        <taxon>Metazoa</taxon>
        <taxon>Hemichordata</taxon>
        <taxon>Enteropneusta</taxon>
        <taxon>Harrimaniidae</taxon>
        <taxon>Saccoglossus</taxon>
    </lineage>
</organism>
<proteinExistence type="predicted"/>
<sequence length="105" mass="11823">MAHKKELLEILKNAVEQGETDVARSTIQKGVDVNEIPWGTESLLMRAIRCRHADMAQLLIDSGVNLQYEYLKSTSPKTVETAADYCKHYDMPGILMRIQTKLATS</sequence>
<dbReference type="Gene3D" id="1.25.40.20">
    <property type="entry name" value="Ankyrin repeat-containing domain"/>
    <property type="match status" value="1"/>
</dbReference>
<accession>A0ABM0GS18</accession>
<dbReference type="GeneID" id="100376119"/>
<name>A0ABM0GS18_SACKO</name>
<reference evidence="2" key="1">
    <citation type="submission" date="2025-08" db="UniProtKB">
        <authorList>
            <consortium name="RefSeq"/>
        </authorList>
    </citation>
    <scope>IDENTIFICATION</scope>
    <source>
        <tissue evidence="2">Testes</tissue>
    </source>
</reference>
<dbReference type="SUPFAM" id="SSF48403">
    <property type="entry name" value="Ankyrin repeat"/>
    <property type="match status" value="1"/>
</dbReference>
<evidence type="ECO:0000313" key="1">
    <source>
        <dbReference type="Proteomes" id="UP000694865"/>
    </source>
</evidence>
<dbReference type="Pfam" id="PF13637">
    <property type="entry name" value="Ank_4"/>
    <property type="match status" value="1"/>
</dbReference>
<dbReference type="InterPro" id="IPR036770">
    <property type="entry name" value="Ankyrin_rpt-contain_sf"/>
</dbReference>
<dbReference type="Proteomes" id="UP000694865">
    <property type="component" value="Unplaced"/>
</dbReference>
<dbReference type="InterPro" id="IPR002110">
    <property type="entry name" value="Ankyrin_rpt"/>
</dbReference>
<dbReference type="RefSeq" id="XP_002736084.1">
    <property type="nucleotide sequence ID" value="XM_002736038.2"/>
</dbReference>
<gene>
    <name evidence="2" type="primary">LOC100376119</name>
</gene>
<evidence type="ECO:0000313" key="2">
    <source>
        <dbReference type="RefSeq" id="XP_002736084.1"/>
    </source>
</evidence>
<keyword evidence="1" id="KW-1185">Reference proteome</keyword>
<protein>
    <submittedName>
        <fullName evidence="2">Uncharacterized protein LOC100376119</fullName>
    </submittedName>
</protein>